<evidence type="ECO:0000313" key="1">
    <source>
        <dbReference type="EMBL" id="NVM95914.1"/>
    </source>
</evidence>
<sequence>MKTLDPALPANSRAGNWCLPDGNLGAAGAVDEGFGVVDGFFEGVIAQGDVVLAWGLDVVGYPRSQ</sequence>
<dbReference type="EMBL" id="JAAMFM010000021">
    <property type="protein sequence ID" value="NVM95914.1"/>
    <property type="molecule type" value="Genomic_DNA"/>
</dbReference>
<accession>A0A7Y7II47</accession>
<feature type="non-terminal residue" evidence="1">
    <location>
        <position position="65"/>
    </location>
</feature>
<name>A0A7Y7II47_9MICC</name>
<gene>
    <name evidence="1" type="ORF">G6034_13580</name>
</gene>
<evidence type="ECO:0000313" key="2">
    <source>
        <dbReference type="Proteomes" id="UP000543556"/>
    </source>
</evidence>
<proteinExistence type="predicted"/>
<protein>
    <submittedName>
        <fullName evidence="1">Uncharacterized protein</fullName>
    </submittedName>
</protein>
<reference evidence="1 2" key="1">
    <citation type="submission" date="2020-02" db="EMBL/GenBank/DDBJ databases">
        <title>Genome sequence of strain AETb3-4.</title>
        <authorList>
            <person name="Gao J."/>
            <person name="Zhang X."/>
        </authorList>
    </citation>
    <scope>NUCLEOTIDE SEQUENCE [LARGE SCALE GENOMIC DNA]</scope>
    <source>
        <strain evidence="1 2">AETb3-4</strain>
    </source>
</reference>
<comment type="caution">
    <text evidence="1">The sequence shown here is derived from an EMBL/GenBank/DDBJ whole genome shotgun (WGS) entry which is preliminary data.</text>
</comment>
<dbReference type="RefSeq" id="WP_176635640.1">
    <property type="nucleotide sequence ID" value="NZ_JAAMFM010000021.1"/>
</dbReference>
<keyword evidence="2" id="KW-1185">Reference proteome</keyword>
<dbReference type="Proteomes" id="UP000543556">
    <property type="component" value="Unassembled WGS sequence"/>
</dbReference>
<organism evidence="1 2">
    <name type="scientific">Arthrobacter wenxiniae</name>
    <dbReference type="NCBI Taxonomy" id="2713570"/>
    <lineage>
        <taxon>Bacteria</taxon>
        <taxon>Bacillati</taxon>
        <taxon>Actinomycetota</taxon>
        <taxon>Actinomycetes</taxon>
        <taxon>Micrococcales</taxon>
        <taxon>Micrococcaceae</taxon>
        <taxon>Arthrobacter</taxon>
    </lineage>
</organism>
<dbReference type="AlphaFoldDB" id="A0A7Y7II47"/>